<dbReference type="PANTHER" id="PTHR33446">
    <property type="entry name" value="PROTEIN TONB-RELATED"/>
    <property type="match status" value="1"/>
</dbReference>
<comment type="subcellular location">
    <subcellularLocation>
        <location evidence="1">Cell inner membrane</location>
        <topology evidence="1">Single-pass membrane protein</topology>
        <orientation evidence="1">Periplasmic side</orientation>
    </subcellularLocation>
</comment>
<dbReference type="PANTHER" id="PTHR33446:SF2">
    <property type="entry name" value="PROTEIN TONB"/>
    <property type="match status" value="1"/>
</dbReference>
<keyword evidence="9 10" id="KW-0472">Membrane</keyword>
<evidence type="ECO:0000313" key="13">
    <source>
        <dbReference type="Proteomes" id="UP001230496"/>
    </source>
</evidence>
<evidence type="ECO:0000259" key="11">
    <source>
        <dbReference type="PROSITE" id="PS52015"/>
    </source>
</evidence>
<reference evidence="12 13" key="1">
    <citation type="submission" date="2023-08" db="EMBL/GenBank/DDBJ databases">
        <title>Comparative genomics and taxonomic characterization of three novel marine species of genus Marivirga.</title>
        <authorList>
            <person name="Muhammad N."/>
            <person name="Kim S.-G."/>
        </authorList>
    </citation>
    <scope>NUCLEOTIDE SEQUENCE [LARGE SCALE GENOMIC DNA]</scope>
    <source>
        <strain evidence="12 13">BDSF4-3</strain>
    </source>
</reference>
<evidence type="ECO:0000256" key="5">
    <source>
        <dbReference type="ARBA" id="ARBA00022519"/>
    </source>
</evidence>
<dbReference type="EMBL" id="CP129971">
    <property type="protein sequence ID" value="WMN12574.1"/>
    <property type="molecule type" value="Genomic_DNA"/>
</dbReference>
<dbReference type="GO" id="GO:0030288">
    <property type="term" value="C:outer membrane-bounded periplasmic space"/>
    <property type="evidence" value="ECO:0007669"/>
    <property type="project" value="InterPro"/>
</dbReference>
<keyword evidence="13" id="KW-1185">Reference proteome</keyword>
<dbReference type="InterPro" id="IPR037682">
    <property type="entry name" value="TonB_C"/>
</dbReference>
<proteinExistence type="inferred from homology"/>
<dbReference type="Gene3D" id="3.30.1150.10">
    <property type="match status" value="1"/>
</dbReference>
<dbReference type="InterPro" id="IPR006260">
    <property type="entry name" value="TonB/TolA_C"/>
</dbReference>
<keyword evidence="4" id="KW-1003">Cell membrane</keyword>
<dbReference type="GO" id="GO:0031992">
    <property type="term" value="F:energy transducer activity"/>
    <property type="evidence" value="ECO:0007669"/>
    <property type="project" value="InterPro"/>
</dbReference>
<evidence type="ECO:0000256" key="7">
    <source>
        <dbReference type="ARBA" id="ARBA00022927"/>
    </source>
</evidence>
<name>A0AA51NC54_9BACT</name>
<dbReference type="RefSeq" id="WP_308350754.1">
    <property type="nucleotide sequence ID" value="NZ_CP129971.1"/>
</dbReference>
<evidence type="ECO:0000256" key="9">
    <source>
        <dbReference type="ARBA" id="ARBA00023136"/>
    </source>
</evidence>
<evidence type="ECO:0000256" key="6">
    <source>
        <dbReference type="ARBA" id="ARBA00022692"/>
    </source>
</evidence>
<dbReference type="GO" id="GO:0015031">
    <property type="term" value="P:protein transport"/>
    <property type="evidence" value="ECO:0007669"/>
    <property type="project" value="UniProtKB-KW"/>
</dbReference>
<evidence type="ECO:0000256" key="10">
    <source>
        <dbReference type="SAM" id="Phobius"/>
    </source>
</evidence>
<dbReference type="Proteomes" id="UP001230496">
    <property type="component" value="Chromosome"/>
</dbReference>
<protein>
    <submittedName>
        <fullName evidence="12">Energy transducer TonB</fullName>
    </submittedName>
</protein>
<comment type="similarity">
    <text evidence="2">Belongs to the TonB family.</text>
</comment>
<dbReference type="GO" id="GO:0015891">
    <property type="term" value="P:siderophore transport"/>
    <property type="evidence" value="ECO:0007669"/>
    <property type="project" value="InterPro"/>
</dbReference>
<evidence type="ECO:0000256" key="4">
    <source>
        <dbReference type="ARBA" id="ARBA00022475"/>
    </source>
</evidence>
<evidence type="ECO:0000256" key="2">
    <source>
        <dbReference type="ARBA" id="ARBA00006555"/>
    </source>
</evidence>
<keyword evidence="6 10" id="KW-0812">Transmembrane</keyword>
<dbReference type="InterPro" id="IPR003538">
    <property type="entry name" value="TonB"/>
</dbReference>
<keyword evidence="7" id="KW-0653">Protein transport</keyword>
<feature type="transmembrane region" description="Helical" evidence="10">
    <location>
        <begin position="17"/>
        <end position="36"/>
    </location>
</feature>
<dbReference type="AlphaFoldDB" id="A0AA51NC54"/>
<sequence>MEHFKNATRELYAKRPLFFNFGLVLAISLCFIAFEFKVFIDEGDKVDFSEEEITFHLNEDVIPTTHPPKPKPKKLPEPKGDINIVEVEELSKPEEKTKEIDINKELESLGNEFKIPEEKVDDNNIYNPELLEVRPQFNGGLEAFYKYIGEAIEYPTYEQRRNIEGKVYLSFVIEKDGSLSQVKILKGVSEGIDKEAVRVIENAPKWEAGRQRGQAVRVSMNIPISFQLR</sequence>
<organism evidence="12 13">
    <name type="scientific">Marivirga salinarum</name>
    <dbReference type="NCBI Taxonomy" id="3059078"/>
    <lineage>
        <taxon>Bacteria</taxon>
        <taxon>Pseudomonadati</taxon>
        <taxon>Bacteroidota</taxon>
        <taxon>Cytophagia</taxon>
        <taxon>Cytophagales</taxon>
        <taxon>Marivirgaceae</taxon>
        <taxon>Marivirga</taxon>
    </lineage>
</organism>
<keyword evidence="3" id="KW-0813">Transport</keyword>
<keyword evidence="5" id="KW-0997">Cell inner membrane</keyword>
<dbReference type="GO" id="GO:0098797">
    <property type="term" value="C:plasma membrane protein complex"/>
    <property type="evidence" value="ECO:0007669"/>
    <property type="project" value="TreeGrafter"/>
</dbReference>
<evidence type="ECO:0000256" key="3">
    <source>
        <dbReference type="ARBA" id="ARBA00022448"/>
    </source>
</evidence>
<dbReference type="GO" id="GO:0055085">
    <property type="term" value="P:transmembrane transport"/>
    <property type="evidence" value="ECO:0007669"/>
    <property type="project" value="InterPro"/>
</dbReference>
<accession>A0AA51NC54</accession>
<evidence type="ECO:0000313" key="12">
    <source>
        <dbReference type="EMBL" id="WMN12574.1"/>
    </source>
</evidence>
<evidence type="ECO:0000256" key="8">
    <source>
        <dbReference type="ARBA" id="ARBA00022989"/>
    </source>
</evidence>
<dbReference type="NCBIfam" id="TIGR01352">
    <property type="entry name" value="tonB_Cterm"/>
    <property type="match status" value="1"/>
</dbReference>
<dbReference type="SUPFAM" id="SSF74653">
    <property type="entry name" value="TolA/TonB C-terminal domain"/>
    <property type="match status" value="1"/>
</dbReference>
<dbReference type="KEGG" id="msaa:QYS49_33960"/>
<dbReference type="PRINTS" id="PR01374">
    <property type="entry name" value="TONBPROTEIN"/>
</dbReference>
<feature type="domain" description="TonB C-terminal" evidence="11">
    <location>
        <begin position="139"/>
        <end position="229"/>
    </location>
</feature>
<dbReference type="InterPro" id="IPR051045">
    <property type="entry name" value="TonB-dependent_transducer"/>
</dbReference>
<dbReference type="Pfam" id="PF03544">
    <property type="entry name" value="TonB_C"/>
    <property type="match status" value="1"/>
</dbReference>
<gene>
    <name evidence="12" type="ORF">QYS49_33960</name>
</gene>
<keyword evidence="8 10" id="KW-1133">Transmembrane helix</keyword>
<evidence type="ECO:0000256" key="1">
    <source>
        <dbReference type="ARBA" id="ARBA00004383"/>
    </source>
</evidence>
<dbReference type="PROSITE" id="PS52015">
    <property type="entry name" value="TONB_CTD"/>
    <property type="match status" value="1"/>
</dbReference>